<dbReference type="Gene3D" id="3.30.420.40">
    <property type="match status" value="2"/>
</dbReference>
<gene>
    <name evidence="8 10" type="primary">tsaD</name>
    <name evidence="10" type="ORF">G7078_01425</name>
</gene>
<feature type="binding site" evidence="8">
    <location>
        <begin position="135"/>
        <end position="139"/>
    </location>
    <ligand>
        <name>substrate</name>
    </ligand>
</feature>
<protein>
    <recommendedName>
        <fullName evidence="8">tRNA N6-adenosine threonylcarbamoyltransferase</fullName>
        <ecNumber evidence="8">2.3.1.234</ecNumber>
    </recommendedName>
    <alternativeName>
        <fullName evidence="8">N6-L-threonylcarbamoyladenine synthase</fullName>
        <shortName evidence="8">t(6)A synthase</shortName>
    </alternativeName>
    <alternativeName>
        <fullName evidence="8">t(6)A37 threonylcarbamoyladenosine biosynthesis protein TsaD</fullName>
    </alternativeName>
    <alternativeName>
        <fullName evidence="8">tRNA threonylcarbamoyladenosine biosynthesis protein TsaD</fullName>
    </alternativeName>
</protein>
<dbReference type="PRINTS" id="PR00789">
    <property type="entry name" value="OSIALOPTASE"/>
</dbReference>
<feature type="binding site" evidence="8">
    <location>
        <position position="185"/>
    </location>
    <ligand>
        <name>substrate</name>
    </ligand>
</feature>
<dbReference type="NCBIfam" id="TIGR03723">
    <property type="entry name" value="T6A_TsaD_YgjD"/>
    <property type="match status" value="1"/>
</dbReference>
<evidence type="ECO:0000256" key="5">
    <source>
        <dbReference type="ARBA" id="ARBA00023004"/>
    </source>
</evidence>
<dbReference type="GO" id="GO:0061711">
    <property type="term" value="F:tRNA N(6)-L-threonylcarbamoyladenine synthase activity"/>
    <property type="evidence" value="ECO:0007669"/>
    <property type="project" value="UniProtKB-EC"/>
</dbReference>
<evidence type="ECO:0000313" key="11">
    <source>
        <dbReference type="Proteomes" id="UP000502502"/>
    </source>
</evidence>
<comment type="catalytic activity">
    <reaction evidence="7 8">
        <text>L-threonylcarbamoyladenylate + adenosine(37) in tRNA = N(6)-L-threonylcarbamoyladenosine(37) in tRNA + AMP + H(+)</text>
        <dbReference type="Rhea" id="RHEA:37059"/>
        <dbReference type="Rhea" id="RHEA-COMP:10162"/>
        <dbReference type="Rhea" id="RHEA-COMP:10163"/>
        <dbReference type="ChEBI" id="CHEBI:15378"/>
        <dbReference type="ChEBI" id="CHEBI:73682"/>
        <dbReference type="ChEBI" id="CHEBI:74411"/>
        <dbReference type="ChEBI" id="CHEBI:74418"/>
        <dbReference type="ChEBI" id="CHEBI:456215"/>
        <dbReference type="EC" id="2.3.1.234"/>
    </reaction>
</comment>
<evidence type="ECO:0000256" key="7">
    <source>
        <dbReference type="ARBA" id="ARBA00048117"/>
    </source>
</evidence>
<evidence type="ECO:0000256" key="2">
    <source>
        <dbReference type="ARBA" id="ARBA00022679"/>
    </source>
</evidence>
<comment type="function">
    <text evidence="8">Required for the formation of a threonylcarbamoyl group on adenosine at position 37 (t(6)A37) in tRNAs that read codons beginning with adenine. Is involved in the transfer of the threonylcarbamoyl moiety of threonylcarbamoyl-AMP (TC-AMP) to the N6 group of A37, together with TsaE and TsaB. TsaD likely plays a direct catalytic role in this reaction.</text>
</comment>
<dbReference type="InterPro" id="IPR017861">
    <property type="entry name" value="KAE1/TsaD"/>
</dbReference>
<keyword evidence="4 8" id="KW-0479">Metal-binding</keyword>
<keyword evidence="6 8" id="KW-0012">Acyltransferase</keyword>
<evidence type="ECO:0000256" key="3">
    <source>
        <dbReference type="ARBA" id="ARBA00022694"/>
    </source>
</evidence>
<evidence type="ECO:0000256" key="6">
    <source>
        <dbReference type="ARBA" id="ARBA00023315"/>
    </source>
</evidence>
<dbReference type="GO" id="GO:0005737">
    <property type="term" value="C:cytoplasm"/>
    <property type="evidence" value="ECO:0007669"/>
    <property type="project" value="UniProtKB-SubCell"/>
</dbReference>
<evidence type="ECO:0000313" key="10">
    <source>
        <dbReference type="EMBL" id="QIL01579.1"/>
    </source>
</evidence>
<dbReference type="FunFam" id="3.30.420.40:FF:000040">
    <property type="entry name" value="tRNA N6-adenosine threonylcarbamoyltransferase"/>
    <property type="match status" value="1"/>
</dbReference>
<dbReference type="InterPro" id="IPR000905">
    <property type="entry name" value="Gcp-like_dom"/>
</dbReference>
<keyword evidence="2 8" id="KW-0808">Transferase</keyword>
<keyword evidence="5 8" id="KW-0408">Iron</keyword>
<dbReference type="CDD" id="cd24133">
    <property type="entry name" value="ASKHA_NBD_TsaD_bac"/>
    <property type="match status" value="1"/>
</dbReference>
<evidence type="ECO:0000259" key="9">
    <source>
        <dbReference type="Pfam" id="PF00814"/>
    </source>
</evidence>
<dbReference type="AlphaFoldDB" id="A0A6G7ZKY3"/>
<feature type="binding site" evidence="8">
    <location>
        <position position="112"/>
    </location>
    <ligand>
        <name>Fe cation</name>
        <dbReference type="ChEBI" id="CHEBI:24875"/>
    </ligand>
</feature>
<dbReference type="Pfam" id="PF00814">
    <property type="entry name" value="TsaD"/>
    <property type="match status" value="1"/>
</dbReference>
<name>A0A6G7ZKY3_9SPHN</name>
<dbReference type="RefSeq" id="WP_166092256.1">
    <property type="nucleotide sequence ID" value="NZ_CP049871.1"/>
</dbReference>
<dbReference type="PANTHER" id="PTHR11735:SF6">
    <property type="entry name" value="TRNA N6-ADENOSINE THREONYLCARBAMOYLTRANSFERASE, MITOCHONDRIAL"/>
    <property type="match status" value="1"/>
</dbReference>
<keyword evidence="11" id="KW-1185">Reference proteome</keyword>
<evidence type="ECO:0000256" key="8">
    <source>
        <dbReference type="HAMAP-Rule" id="MF_01445"/>
    </source>
</evidence>
<feature type="binding site" evidence="8">
    <location>
        <position position="116"/>
    </location>
    <ligand>
        <name>Fe cation</name>
        <dbReference type="ChEBI" id="CHEBI:24875"/>
    </ligand>
</feature>
<dbReference type="PANTHER" id="PTHR11735">
    <property type="entry name" value="TRNA N6-ADENOSINE THREONYLCARBAMOYLTRANSFERASE"/>
    <property type="match status" value="1"/>
</dbReference>
<dbReference type="HAMAP" id="MF_01445">
    <property type="entry name" value="TsaD"/>
    <property type="match status" value="1"/>
</dbReference>
<dbReference type="Proteomes" id="UP000502502">
    <property type="component" value="Chromosome"/>
</dbReference>
<dbReference type="GO" id="GO:0005506">
    <property type="term" value="F:iron ion binding"/>
    <property type="evidence" value="ECO:0007669"/>
    <property type="project" value="UniProtKB-UniRule"/>
</dbReference>
<comment type="subcellular location">
    <subcellularLocation>
        <location evidence="8">Cytoplasm</location>
    </subcellularLocation>
</comment>
<evidence type="ECO:0000256" key="1">
    <source>
        <dbReference type="ARBA" id="ARBA00022490"/>
    </source>
</evidence>
<dbReference type="NCBIfam" id="TIGR00329">
    <property type="entry name" value="gcp_kae1"/>
    <property type="match status" value="1"/>
</dbReference>
<comment type="similarity">
    <text evidence="8">Belongs to the KAE1 / TsaD family.</text>
</comment>
<proteinExistence type="inferred from homology"/>
<dbReference type="EC" id="2.3.1.234" evidence="8"/>
<evidence type="ECO:0000256" key="4">
    <source>
        <dbReference type="ARBA" id="ARBA00022723"/>
    </source>
</evidence>
<dbReference type="InterPro" id="IPR043129">
    <property type="entry name" value="ATPase_NBD"/>
</dbReference>
<keyword evidence="3 8" id="KW-0819">tRNA processing</keyword>
<organism evidence="10 11">
    <name type="scientific">Sphingomonas sinipercae</name>
    <dbReference type="NCBI Taxonomy" id="2714944"/>
    <lineage>
        <taxon>Bacteria</taxon>
        <taxon>Pseudomonadati</taxon>
        <taxon>Pseudomonadota</taxon>
        <taxon>Alphaproteobacteria</taxon>
        <taxon>Sphingomonadales</taxon>
        <taxon>Sphingomonadaceae</taxon>
        <taxon>Sphingomonas</taxon>
    </lineage>
</organism>
<dbReference type="EMBL" id="CP049871">
    <property type="protein sequence ID" value="QIL01579.1"/>
    <property type="molecule type" value="Genomic_DNA"/>
</dbReference>
<dbReference type="KEGG" id="ssin:G7078_01425"/>
<feature type="binding site" evidence="8">
    <location>
        <position position="298"/>
    </location>
    <ligand>
        <name>Fe cation</name>
        <dbReference type="ChEBI" id="CHEBI:24875"/>
    </ligand>
</feature>
<dbReference type="InterPro" id="IPR022450">
    <property type="entry name" value="TsaD"/>
</dbReference>
<feature type="domain" description="Gcp-like" evidence="9">
    <location>
        <begin position="25"/>
        <end position="305"/>
    </location>
</feature>
<feature type="binding site" evidence="8">
    <location>
        <position position="181"/>
    </location>
    <ligand>
        <name>substrate</name>
    </ligand>
</feature>
<dbReference type="GO" id="GO:0002949">
    <property type="term" value="P:tRNA threonylcarbamoyladenosine modification"/>
    <property type="evidence" value="ECO:0007669"/>
    <property type="project" value="UniProtKB-UniRule"/>
</dbReference>
<sequence length="343" mass="35011">MAIILGLESSCDDTAAALVTSDRRILAQAVVGQNDAHQPFGGVVPEIAARAHVQILPGLVRQVLDEAGLQVAEVDAIAATAGPGLIGGVMVGLLTGKGLALASGKPLIAINHLEGHALSPRLVDPDLGFPYLLLLVSGGHCQLLEVTGIGQYRRLATTIDDAAGEAFDKAAKLLDLGYPGGPAIEALAREGDSTAVPLPRPLVGSGEPHFSFAGLKSAVQRAVQSGTYSAADVAASFQQAVVDCLVDRTRLALETSDAPALVVAGGVAANGAIRAALKQLASDQGRAFSSPPGWLCTDNAAMIAWAGAERYGAGMTDSLDAPARARWPLDEQADKVRGAGVKA</sequence>
<keyword evidence="1 8" id="KW-0963">Cytoplasm</keyword>
<comment type="cofactor">
    <cofactor evidence="8">
        <name>Fe(2+)</name>
        <dbReference type="ChEBI" id="CHEBI:29033"/>
    </cofactor>
    <text evidence="8">Binds 1 Fe(2+) ion per subunit.</text>
</comment>
<feature type="binding site" evidence="8">
    <location>
        <position position="270"/>
    </location>
    <ligand>
        <name>substrate</name>
    </ligand>
</feature>
<dbReference type="FunFam" id="3.30.420.40:FF:000012">
    <property type="entry name" value="tRNA N6-adenosine threonylcarbamoyltransferase"/>
    <property type="match status" value="1"/>
</dbReference>
<dbReference type="SUPFAM" id="SSF53067">
    <property type="entry name" value="Actin-like ATPase domain"/>
    <property type="match status" value="2"/>
</dbReference>
<accession>A0A6G7ZKY3</accession>
<reference evidence="10 11" key="1">
    <citation type="submission" date="2020-03" db="EMBL/GenBank/DDBJ databases">
        <title>Sphingomonas sp. nov., isolated from fish.</title>
        <authorList>
            <person name="Hyun D.-W."/>
            <person name="Bae J.-W."/>
        </authorList>
    </citation>
    <scope>NUCLEOTIDE SEQUENCE [LARGE SCALE GENOMIC DNA]</scope>
    <source>
        <strain evidence="10 11">HDW15C</strain>
    </source>
</reference>
<feature type="binding site" evidence="8">
    <location>
        <position position="168"/>
    </location>
    <ligand>
        <name>substrate</name>
    </ligand>
</feature>